<dbReference type="Gene3D" id="3.30.70.260">
    <property type="match status" value="1"/>
</dbReference>
<dbReference type="InterPro" id="IPR006139">
    <property type="entry name" value="D-isomer_2_OHA_DH_cat_dom"/>
</dbReference>
<dbReference type="SUPFAM" id="SSF52283">
    <property type="entry name" value="Formate/glycerate dehydrogenase catalytic domain-like"/>
    <property type="match status" value="1"/>
</dbReference>
<name>A0A0J6CYA5_9BACL</name>
<evidence type="ECO:0000256" key="4">
    <source>
        <dbReference type="ARBA" id="ARBA00021582"/>
    </source>
</evidence>
<dbReference type="Pfam" id="PF01842">
    <property type="entry name" value="ACT"/>
    <property type="match status" value="1"/>
</dbReference>
<dbReference type="GO" id="GO:0051287">
    <property type="term" value="F:NAD binding"/>
    <property type="evidence" value="ECO:0007669"/>
    <property type="project" value="UniProtKB-UniRule"/>
</dbReference>
<keyword evidence="5 10" id="KW-0560">Oxidoreductase</keyword>
<evidence type="ECO:0000256" key="8">
    <source>
        <dbReference type="ARBA" id="ARBA00048126"/>
    </source>
</evidence>
<keyword evidence="7 10" id="KW-0718">Serine biosynthesis</keyword>
<keyword evidence="10" id="KW-0028">Amino-acid biosynthesis</keyword>
<organism evidence="12 13">
    <name type="scientific">Guptibacillus hwajinpoensis</name>
    <dbReference type="NCBI Taxonomy" id="208199"/>
    <lineage>
        <taxon>Bacteria</taxon>
        <taxon>Bacillati</taxon>
        <taxon>Bacillota</taxon>
        <taxon>Bacilli</taxon>
        <taxon>Bacillales</taxon>
        <taxon>Guptibacillaceae</taxon>
        <taxon>Guptibacillus</taxon>
    </lineage>
</organism>
<evidence type="ECO:0000256" key="6">
    <source>
        <dbReference type="ARBA" id="ARBA00023027"/>
    </source>
</evidence>
<dbReference type="CDD" id="cd12173">
    <property type="entry name" value="PGDH_4"/>
    <property type="match status" value="1"/>
</dbReference>
<sequence length="526" mass="57705">MAYVLVTDGIKEDGLQPLLNESTIQCDIGSLNEFSDRLNQYEALLVRSATKVTAEVLNQMPNLKIVARAGVGVDNIDLDAATKRGVIVVNAPDGNTISTTEHTFAMIASLVRNIPQGTSSLKSGKWMRKDYVGTELYGKTLGIVGMGRIGTELSRRARAFGMNVAVFDPFLTNDRAQKLDVESVEFDHLLDVADIITVHTPLTDKTRGLLNEETIARTKKGVFLINCARGGIIDEKALIPYLDSGHIGGVALDVFESEPPEHNHPLLGYDQVIVTPHLGASTKEAQLNVAAQVADEVLYFLQDKPIRNAINLPGFSKEEYEKIKPYYELTRKMGSILSQCMKSAVNLVEVSYAGKLTELDTAILTRNLMASFLKSRLDTTVNEVNAPSIARERGITYGEKHSSETHGYSNLISVTVQGDKETFSLQGTYIKEYGDRITQLNGFDIDFHPQGHLLYIQHNDRPGVIGNVGKVLGEHEINIATMQVGRKTAGGEAIMMLSFDSELPKNIEETLESVQDIVKVEQIGGV</sequence>
<dbReference type="PANTHER" id="PTHR42789">
    <property type="entry name" value="D-ISOMER SPECIFIC 2-HYDROXYACID DEHYDROGENASE FAMILY PROTEIN (AFU_ORTHOLOGUE AFUA_6G10090)"/>
    <property type="match status" value="1"/>
</dbReference>
<evidence type="ECO:0000256" key="1">
    <source>
        <dbReference type="ARBA" id="ARBA00003800"/>
    </source>
</evidence>
<dbReference type="Gene3D" id="3.40.50.720">
    <property type="entry name" value="NAD(P)-binding Rossmann-like Domain"/>
    <property type="match status" value="2"/>
</dbReference>
<dbReference type="InterPro" id="IPR036291">
    <property type="entry name" value="NAD(P)-bd_dom_sf"/>
</dbReference>
<keyword evidence="6 10" id="KW-0520">NAD</keyword>
<evidence type="ECO:0000256" key="5">
    <source>
        <dbReference type="ARBA" id="ARBA00023002"/>
    </source>
</evidence>
<proteinExistence type="inferred from homology"/>
<dbReference type="Pfam" id="PF00389">
    <property type="entry name" value="2-Hacid_dh"/>
    <property type="match status" value="1"/>
</dbReference>
<evidence type="ECO:0000313" key="12">
    <source>
        <dbReference type="EMBL" id="KMM38115.1"/>
    </source>
</evidence>
<dbReference type="Gene3D" id="3.30.1330.90">
    <property type="entry name" value="D-3-phosphoglycerate dehydrogenase, domain 3"/>
    <property type="match status" value="1"/>
</dbReference>
<dbReference type="OrthoDB" id="9805416at2"/>
<comment type="pathway">
    <text evidence="2 10">Amino-acid biosynthesis; L-serine biosynthesis; L-serine from 3-phospho-D-glycerate: step 1/3.</text>
</comment>
<feature type="domain" description="ACT" evidence="11">
    <location>
        <begin position="453"/>
        <end position="525"/>
    </location>
</feature>
<comment type="similarity">
    <text evidence="3 10">Belongs to the D-isomer specific 2-hydroxyacid dehydrogenase family.</text>
</comment>
<reference evidence="12" key="1">
    <citation type="submission" date="2015-06" db="EMBL/GenBank/DDBJ databases">
        <authorList>
            <person name="Liu B."/>
            <person name="Wang J."/>
            <person name="Zhu Y."/>
            <person name="Liu G."/>
            <person name="Chen Q."/>
            <person name="Zheng C."/>
            <person name="Che J."/>
            <person name="Ge C."/>
            <person name="Shi H."/>
            <person name="Pan Z."/>
            <person name="Liu X."/>
        </authorList>
    </citation>
    <scope>NUCLEOTIDE SEQUENCE [LARGE SCALE GENOMIC DNA]</scope>
    <source>
        <strain evidence="12">DSM 16346</strain>
    </source>
</reference>
<dbReference type="InterPro" id="IPR006236">
    <property type="entry name" value="PGDH"/>
</dbReference>
<comment type="function">
    <text evidence="1">Catalyzes the reversible oxidation of 3-phospho-D-glycerate to 3-phosphonooxypyruvate, the first step of the phosphorylated L-serine biosynthesis pathway. Also catalyzes the reversible oxidation of 2-hydroxyglutarate to 2-oxoglutarate.</text>
</comment>
<evidence type="ECO:0000256" key="10">
    <source>
        <dbReference type="RuleBase" id="RU363003"/>
    </source>
</evidence>
<evidence type="ECO:0000256" key="3">
    <source>
        <dbReference type="ARBA" id="ARBA00005854"/>
    </source>
</evidence>
<dbReference type="SUPFAM" id="SSF143548">
    <property type="entry name" value="Serine metabolism enzymes domain"/>
    <property type="match status" value="1"/>
</dbReference>
<dbReference type="InterPro" id="IPR002912">
    <property type="entry name" value="ACT_dom"/>
</dbReference>
<dbReference type="NCBIfam" id="TIGR01327">
    <property type="entry name" value="PGDH"/>
    <property type="match status" value="1"/>
</dbReference>
<dbReference type="SUPFAM" id="SSF51735">
    <property type="entry name" value="NAD(P)-binding Rossmann-fold domains"/>
    <property type="match status" value="1"/>
</dbReference>
<dbReference type="InterPro" id="IPR050857">
    <property type="entry name" value="D-2-hydroxyacid_DH"/>
</dbReference>
<comment type="caution">
    <text evidence="12">The sequence shown here is derived from an EMBL/GenBank/DDBJ whole genome shotgun (WGS) entry which is preliminary data.</text>
</comment>
<dbReference type="RefSeq" id="WP_048309198.1">
    <property type="nucleotide sequence ID" value="NZ_CP119526.1"/>
</dbReference>
<dbReference type="STRING" id="157733.AB986_01970"/>
<dbReference type="InterPro" id="IPR045865">
    <property type="entry name" value="ACT-like_dom_sf"/>
</dbReference>
<dbReference type="EMBL" id="LELK01000001">
    <property type="protein sequence ID" value="KMM38115.1"/>
    <property type="molecule type" value="Genomic_DNA"/>
</dbReference>
<dbReference type="GO" id="GO:0006564">
    <property type="term" value="P:L-serine biosynthetic process"/>
    <property type="evidence" value="ECO:0007669"/>
    <property type="project" value="UniProtKB-UniRule"/>
</dbReference>
<dbReference type="InterPro" id="IPR029009">
    <property type="entry name" value="ASB_dom_sf"/>
</dbReference>
<gene>
    <name evidence="12" type="ORF">AB986_01970</name>
</gene>
<accession>A0A0J6CYA5</accession>
<evidence type="ECO:0000259" key="11">
    <source>
        <dbReference type="PROSITE" id="PS51671"/>
    </source>
</evidence>
<dbReference type="Pfam" id="PF19304">
    <property type="entry name" value="PGDH_inter"/>
    <property type="match status" value="1"/>
</dbReference>
<dbReference type="PROSITE" id="PS00670">
    <property type="entry name" value="D_2_HYDROXYACID_DH_2"/>
    <property type="match status" value="1"/>
</dbReference>
<dbReference type="InterPro" id="IPR045626">
    <property type="entry name" value="PGDH_ASB_dom"/>
</dbReference>
<dbReference type="AlphaFoldDB" id="A0A0J6CYA5"/>
<dbReference type="GO" id="GO:0004617">
    <property type="term" value="F:phosphoglycerate dehydrogenase activity"/>
    <property type="evidence" value="ECO:0007669"/>
    <property type="project" value="UniProtKB-UniRule"/>
</dbReference>
<evidence type="ECO:0000256" key="7">
    <source>
        <dbReference type="ARBA" id="ARBA00023299"/>
    </source>
</evidence>
<dbReference type="InterPro" id="IPR006140">
    <property type="entry name" value="D-isomer_DH_NAD-bd"/>
</dbReference>
<keyword evidence="13" id="KW-1185">Reference proteome</keyword>
<dbReference type="Pfam" id="PF02826">
    <property type="entry name" value="2-Hacid_dh_C"/>
    <property type="match status" value="1"/>
</dbReference>
<dbReference type="PROSITE" id="PS51671">
    <property type="entry name" value="ACT"/>
    <property type="match status" value="1"/>
</dbReference>
<evidence type="ECO:0000256" key="9">
    <source>
        <dbReference type="ARBA" id="ARBA00048731"/>
    </source>
</evidence>
<comment type="catalytic activity">
    <reaction evidence="8">
        <text>(R)-2-hydroxyglutarate + NAD(+) = 2-oxoglutarate + NADH + H(+)</text>
        <dbReference type="Rhea" id="RHEA:49612"/>
        <dbReference type="ChEBI" id="CHEBI:15378"/>
        <dbReference type="ChEBI" id="CHEBI:15801"/>
        <dbReference type="ChEBI" id="CHEBI:16810"/>
        <dbReference type="ChEBI" id="CHEBI:57540"/>
        <dbReference type="ChEBI" id="CHEBI:57945"/>
        <dbReference type="EC" id="1.1.1.399"/>
    </reaction>
</comment>
<dbReference type="PATRIC" id="fig|157733.3.peg.2607"/>
<dbReference type="PROSITE" id="PS00671">
    <property type="entry name" value="D_2_HYDROXYACID_DH_3"/>
    <property type="match status" value="1"/>
</dbReference>
<dbReference type="FunFam" id="3.40.50.720:FF:000021">
    <property type="entry name" value="D-3-phosphoglycerate dehydrogenase"/>
    <property type="match status" value="1"/>
</dbReference>
<dbReference type="SUPFAM" id="SSF55021">
    <property type="entry name" value="ACT-like"/>
    <property type="match status" value="1"/>
</dbReference>
<dbReference type="EC" id="1.1.1.95" evidence="10"/>
<dbReference type="UniPathway" id="UPA00135">
    <property type="reaction ID" value="UER00196"/>
</dbReference>
<dbReference type="Proteomes" id="UP000035996">
    <property type="component" value="Unassembled WGS sequence"/>
</dbReference>
<protein>
    <recommendedName>
        <fullName evidence="4 10">D-3-phosphoglycerate dehydrogenase</fullName>
        <ecNumber evidence="10">1.1.1.95</ecNumber>
    </recommendedName>
</protein>
<comment type="catalytic activity">
    <reaction evidence="9 10">
        <text>(2R)-3-phosphoglycerate + NAD(+) = 3-phosphooxypyruvate + NADH + H(+)</text>
        <dbReference type="Rhea" id="RHEA:12641"/>
        <dbReference type="ChEBI" id="CHEBI:15378"/>
        <dbReference type="ChEBI" id="CHEBI:18110"/>
        <dbReference type="ChEBI" id="CHEBI:57540"/>
        <dbReference type="ChEBI" id="CHEBI:57945"/>
        <dbReference type="ChEBI" id="CHEBI:58272"/>
        <dbReference type="EC" id="1.1.1.95"/>
    </reaction>
</comment>
<dbReference type="CDD" id="cd04902">
    <property type="entry name" value="ACT_3PGDH-xct"/>
    <property type="match status" value="1"/>
</dbReference>
<dbReference type="PANTHER" id="PTHR42789:SF1">
    <property type="entry name" value="D-ISOMER SPECIFIC 2-HYDROXYACID DEHYDROGENASE FAMILY PROTEIN (AFU_ORTHOLOGUE AFUA_6G10090)"/>
    <property type="match status" value="1"/>
</dbReference>
<evidence type="ECO:0000313" key="13">
    <source>
        <dbReference type="Proteomes" id="UP000035996"/>
    </source>
</evidence>
<dbReference type="FunFam" id="3.30.70.260:FF:000008">
    <property type="entry name" value="D-3-phosphoglycerate dehydrogenase, chloroplastic"/>
    <property type="match status" value="1"/>
</dbReference>
<evidence type="ECO:0000256" key="2">
    <source>
        <dbReference type="ARBA" id="ARBA00005216"/>
    </source>
</evidence>
<dbReference type="InterPro" id="IPR029753">
    <property type="entry name" value="D-isomer_DH_CS"/>
</dbReference>